<keyword evidence="2" id="KW-1185">Reference proteome</keyword>
<sequence>AVTIVTFALAFPDLSHPVELLTALGLASAASVFSKAGAEDTDEMICAMEANGGSSLVTGGFGKRGGGGGLGLKGLSKAELPRRAGEMIGTVKCNEPFSGWGCLTALFFSEFPLAPKTTGHC</sequence>
<evidence type="ECO:0000313" key="1">
    <source>
        <dbReference type="EMBL" id="KFM07455.1"/>
    </source>
</evidence>
<proteinExistence type="predicted"/>
<dbReference type="EMBL" id="KL226049">
    <property type="protein sequence ID" value="KFM07455.1"/>
    <property type="molecule type" value="Genomic_DNA"/>
</dbReference>
<organism evidence="1 2">
    <name type="scientific">Aptenodytes forsteri</name>
    <name type="common">Emperor penguin</name>
    <dbReference type="NCBI Taxonomy" id="9233"/>
    <lineage>
        <taxon>Eukaryota</taxon>
        <taxon>Metazoa</taxon>
        <taxon>Chordata</taxon>
        <taxon>Craniata</taxon>
        <taxon>Vertebrata</taxon>
        <taxon>Euteleostomi</taxon>
        <taxon>Archelosauria</taxon>
        <taxon>Archosauria</taxon>
        <taxon>Dinosauria</taxon>
        <taxon>Saurischia</taxon>
        <taxon>Theropoda</taxon>
        <taxon>Coelurosauria</taxon>
        <taxon>Aves</taxon>
        <taxon>Neognathae</taxon>
        <taxon>Neoaves</taxon>
        <taxon>Aequornithes</taxon>
        <taxon>Sphenisciformes</taxon>
        <taxon>Spheniscidae</taxon>
        <taxon>Aptenodytes</taxon>
    </lineage>
</organism>
<reference evidence="1 2" key="1">
    <citation type="submission" date="2014-04" db="EMBL/GenBank/DDBJ databases">
        <title>Genome evolution of avian class.</title>
        <authorList>
            <person name="Zhang G."/>
            <person name="Li C."/>
        </authorList>
    </citation>
    <scope>NUCLEOTIDE SEQUENCE [LARGE SCALE GENOMIC DNA]</scope>
    <source>
        <strain evidence="1">BGI_AS27</strain>
    </source>
</reference>
<name>A0A087R1V1_APTFO</name>
<accession>A0A087R1V1</accession>
<feature type="non-terminal residue" evidence="1">
    <location>
        <position position="1"/>
    </location>
</feature>
<feature type="non-terminal residue" evidence="1">
    <location>
        <position position="121"/>
    </location>
</feature>
<dbReference type="AlphaFoldDB" id="A0A087R1V1"/>
<dbReference type="Proteomes" id="UP000053286">
    <property type="component" value="Unassembled WGS sequence"/>
</dbReference>
<protein>
    <submittedName>
        <fullName evidence="1">Uncharacterized protein</fullName>
    </submittedName>
</protein>
<evidence type="ECO:0000313" key="2">
    <source>
        <dbReference type="Proteomes" id="UP000053286"/>
    </source>
</evidence>
<gene>
    <name evidence="1" type="ORF">AS27_14651</name>
</gene>